<gene>
    <name evidence="4" type="primary">pdtaR_2</name>
    <name evidence="4" type="ORF">RTCCBAU85039_5505</name>
    <name evidence="5" type="ORF">SAMN05216228_103110</name>
</gene>
<dbReference type="EMBL" id="FOCV01000031">
    <property type="protein sequence ID" value="SEO96031.1"/>
    <property type="molecule type" value="Genomic_DNA"/>
</dbReference>
<dbReference type="AlphaFoldDB" id="A0A1H8TYP1"/>
<dbReference type="InterPro" id="IPR011006">
    <property type="entry name" value="CheY-like_superfamily"/>
</dbReference>
<dbReference type="EMBL" id="FNXB01000041">
    <property type="protein sequence ID" value="SEI16813.1"/>
    <property type="molecule type" value="Genomic_DNA"/>
</dbReference>
<evidence type="ECO:0000256" key="1">
    <source>
        <dbReference type="PROSITE-ProRule" id="PRU00169"/>
    </source>
</evidence>
<dbReference type="RefSeq" id="WP_072380303.1">
    <property type="nucleotide sequence ID" value="NZ_FNXB01000041.1"/>
</dbReference>
<dbReference type="Proteomes" id="UP000198939">
    <property type="component" value="Unassembled WGS sequence"/>
</dbReference>
<evidence type="ECO:0000313" key="5">
    <source>
        <dbReference type="EMBL" id="SEO96031.1"/>
    </source>
</evidence>
<dbReference type="GO" id="GO:0000160">
    <property type="term" value="P:phosphorelay signal transduction system"/>
    <property type="evidence" value="ECO:0007669"/>
    <property type="project" value="InterPro"/>
</dbReference>
<dbReference type="Proteomes" id="UP000183063">
    <property type="component" value="Unassembled WGS sequence"/>
</dbReference>
<sequence length="205" mass="22906">MANRTSTPSDLNVLVIDENSIRASIIEVGLREAGYDNVTIIDDMNGLARRIMEINPDVIVIDIENPNRDMLESIFQISRAVKRPIAMFVDKSDEASIEAAVEAGVSAYIVDGLKQERVRPILKMAISRFNAFSRLNRELEETRGELENRKLTDRAKGLLMRSRGLSEDEAYALMRRTAMNQNRKIVEIAQSLITAASLLDPGTDA</sequence>
<dbReference type="InterPro" id="IPR005561">
    <property type="entry name" value="ANTAR"/>
</dbReference>
<feature type="domain" description="Response regulatory" evidence="2">
    <location>
        <begin position="12"/>
        <end position="126"/>
    </location>
</feature>
<dbReference type="PROSITE" id="PS50921">
    <property type="entry name" value="ANTAR"/>
    <property type="match status" value="1"/>
</dbReference>
<dbReference type="SMART" id="SM00448">
    <property type="entry name" value="REC"/>
    <property type="match status" value="1"/>
</dbReference>
<keyword evidence="7" id="KW-1185">Reference proteome</keyword>
<dbReference type="SMART" id="SM01012">
    <property type="entry name" value="ANTAR"/>
    <property type="match status" value="1"/>
</dbReference>
<dbReference type="PIRSF" id="PIRSF036382">
    <property type="entry name" value="RR_antiterm"/>
    <property type="match status" value="1"/>
</dbReference>
<proteinExistence type="predicted"/>
<dbReference type="GO" id="GO:0003723">
    <property type="term" value="F:RNA binding"/>
    <property type="evidence" value="ECO:0007669"/>
    <property type="project" value="InterPro"/>
</dbReference>
<dbReference type="InterPro" id="IPR008327">
    <property type="entry name" value="Sig_transdc_resp-reg_antiterm"/>
</dbReference>
<dbReference type="Pfam" id="PF00072">
    <property type="entry name" value="Response_reg"/>
    <property type="match status" value="1"/>
</dbReference>
<dbReference type="PANTHER" id="PTHR43367:SF1">
    <property type="entry name" value="TWO-COMPONENT RESPONSE REGULATOR-LIKE APRR6-RELATED"/>
    <property type="match status" value="1"/>
</dbReference>
<evidence type="ECO:0000313" key="7">
    <source>
        <dbReference type="Proteomes" id="UP000198939"/>
    </source>
</evidence>
<dbReference type="Pfam" id="PF03861">
    <property type="entry name" value="ANTAR"/>
    <property type="match status" value="1"/>
</dbReference>
<evidence type="ECO:0000313" key="6">
    <source>
        <dbReference type="Proteomes" id="UP000183063"/>
    </source>
</evidence>
<evidence type="ECO:0000259" key="3">
    <source>
        <dbReference type="PROSITE" id="PS50921"/>
    </source>
</evidence>
<feature type="domain" description="ANTAR" evidence="3">
    <location>
        <begin position="132"/>
        <end position="193"/>
    </location>
</feature>
<reference evidence="6" key="1">
    <citation type="submission" date="2016-10" db="EMBL/GenBank/DDBJ databases">
        <authorList>
            <person name="Wibberg D."/>
        </authorList>
    </citation>
    <scope>NUCLEOTIDE SEQUENCE [LARGE SCALE GENOMIC DNA]</scope>
</reference>
<protein>
    <submittedName>
        <fullName evidence="4">Putative transcriptional regulatory protein pdtaR</fullName>
    </submittedName>
    <submittedName>
        <fullName evidence="5">Response regulator receiver and ANTAR domain protein</fullName>
    </submittedName>
</protein>
<name>A0A1H8TYP1_9HYPH</name>
<dbReference type="InterPro" id="IPR001789">
    <property type="entry name" value="Sig_transdc_resp-reg_receiver"/>
</dbReference>
<dbReference type="InterPro" id="IPR036388">
    <property type="entry name" value="WH-like_DNA-bd_sf"/>
</dbReference>
<organism evidence="4 6">
    <name type="scientific">Rhizobium tibeticum</name>
    <dbReference type="NCBI Taxonomy" id="501024"/>
    <lineage>
        <taxon>Bacteria</taxon>
        <taxon>Pseudomonadati</taxon>
        <taxon>Pseudomonadota</taxon>
        <taxon>Alphaproteobacteria</taxon>
        <taxon>Hyphomicrobiales</taxon>
        <taxon>Rhizobiaceae</taxon>
        <taxon>Rhizobium/Agrobacterium group</taxon>
        <taxon>Rhizobium</taxon>
    </lineage>
</organism>
<dbReference type="PANTHER" id="PTHR43367">
    <property type="match status" value="1"/>
</dbReference>
<dbReference type="PROSITE" id="PS50110">
    <property type="entry name" value="RESPONSE_REGULATORY"/>
    <property type="match status" value="1"/>
</dbReference>
<reference evidence="4" key="3">
    <citation type="submission" date="2016-10" db="EMBL/GenBank/DDBJ databases">
        <authorList>
            <person name="de Groot N.N."/>
        </authorList>
    </citation>
    <scope>NUCLEOTIDE SEQUENCE [LARGE SCALE GENOMIC DNA]</scope>
    <source>
        <strain evidence="4">CCBAU85039</strain>
    </source>
</reference>
<dbReference type="STRING" id="501024.RTCCBAU85039_5505"/>
<dbReference type="Gene3D" id="3.40.50.2300">
    <property type="match status" value="1"/>
</dbReference>
<dbReference type="OrthoDB" id="9795002at2"/>
<dbReference type="Gene3D" id="1.10.10.10">
    <property type="entry name" value="Winged helix-like DNA-binding domain superfamily/Winged helix DNA-binding domain"/>
    <property type="match status" value="1"/>
</dbReference>
<feature type="modified residue" description="4-aspartylphosphate" evidence="1">
    <location>
        <position position="62"/>
    </location>
</feature>
<accession>A0A1H8TYP1</accession>
<evidence type="ECO:0000313" key="4">
    <source>
        <dbReference type="EMBL" id="SEI16813.1"/>
    </source>
</evidence>
<keyword evidence="1" id="KW-0597">Phosphoprotein</keyword>
<reference evidence="5 7" key="2">
    <citation type="submission" date="2016-10" db="EMBL/GenBank/DDBJ databases">
        <authorList>
            <person name="Varghese N."/>
            <person name="Submissions S."/>
        </authorList>
    </citation>
    <scope>NUCLEOTIDE SEQUENCE [LARGE SCALE GENOMIC DNA]</scope>
    <source>
        <strain evidence="5 7">CGMCC 1.7071</strain>
    </source>
</reference>
<evidence type="ECO:0000259" key="2">
    <source>
        <dbReference type="PROSITE" id="PS50110"/>
    </source>
</evidence>
<dbReference type="SUPFAM" id="SSF52172">
    <property type="entry name" value="CheY-like"/>
    <property type="match status" value="1"/>
</dbReference>